<protein>
    <submittedName>
        <fullName evidence="1">Uncharacterized protein</fullName>
    </submittedName>
</protein>
<evidence type="ECO:0000313" key="2">
    <source>
        <dbReference type="Proteomes" id="UP000239907"/>
    </source>
</evidence>
<dbReference type="EMBL" id="MQWA01000001">
    <property type="protein sequence ID" value="PQJ28379.1"/>
    <property type="molecule type" value="Genomic_DNA"/>
</dbReference>
<dbReference type="Proteomes" id="UP000239907">
    <property type="component" value="Unassembled WGS sequence"/>
</dbReference>
<keyword evidence="2" id="KW-1185">Reference proteome</keyword>
<reference evidence="1 2" key="1">
    <citation type="submission" date="2016-12" db="EMBL/GenBank/DDBJ databases">
        <title>Study of bacterial adaptation to deep sea.</title>
        <authorList>
            <person name="Song J."/>
            <person name="Yoshizawa S."/>
            <person name="Kogure K."/>
        </authorList>
    </citation>
    <scope>NUCLEOTIDE SEQUENCE [LARGE SCALE GENOMIC DNA]</scope>
    <source>
        <strain evidence="1 2">SAORIC-165</strain>
    </source>
</reference>
<gene>
    <name evidence="1" type="ORF">BSZ32_07540</name>
</gene>
<comment type="caution">
    <text evidence="1">The sequence shown here is derived from an EMBL/GenBank/DDBJ whole genome shotgun (WGS) entry which is preliminary data.</text>
</comment>
<sequence>MRIAQWSIPVLLLAILGIISYGPIQKQVRAAELTSANGNFKQIYVALSSYASDHDGLYPTDLESKSPTVAACFDELIQSGKIDEEETFWNKQNALTLNTASPSPPNNISPLTKNENTTGYVMGLTTPSPANLPTTFNSSTEAGVFNTSVWEGKAIVAKFNGSVKAMHISQISNSPNQQNEGYILERRGDSIVDIFKELPEGVKVLPPQLAN</sequence>
<dbReference type="AlphaFoldDB" id="A0A2S7U056"/>
<name>A0A2S7U056_9BACT</name>
<accession>A0A2S7U056</accession>
<evidence type="ECO:0000313" key="1">
    <source>
        <dbReference type="EMBL" id="PQJ28379.1"/>
    </source>
</evidence>
<organism evidence="1 2">
    <name type="scientific">Rubritalea profundi</name>
    <dbReference type="NCBI Taxonomy" id="1658618"/>
    <lineage>
        <taxon>Bacteria</taxon>
        <taxon>Pseudomonadati</taxon>
        <taxon>Verrucomicrobiota</taxon>
        <taxon>Verrucomicrobiia</taxon>
        <taxon>Verrucomicrobiales</taxon>
        <taxon>Rubritaleaceae</taxon>
        <taxon>Rubritalea</taxon>
    </lineage>
</organism>
<proteinExistence type="predicted"/>